<dbReference type="EMBL" id="BSDZ01000027">
    <property type="protein sequence ID" value="GLI65983.1"/>
    <property type="molecule type" value="Genomic_DNA"/>
</dbReference>
<organism evidence="2 3">
    <name type="scientific">Volvox africanus</name>
    <dbReference type="NCBI Taxonomy" id="51714"/>
    <lineage>
        <taxon>Eukaryota</taxon>
        <taxon>Viridiplantae</taxon>
        <taxon>Chlorophyta</taxon>
        <taxon>core chlorophytes</taxon>
        <taxon>Chlorophyceae</taxon>
        <taxon>CS clade</taxon>
        <taxon>Chlamydomonadales</taxon>
        <taxon>Volvocaceae</taxon>
        <taxon>Volvox</taxon>
    </lineage>
</organism>
<feature type="compositionally biased region" description="Low complexity" evidence="1">
    <location>
        <begin position="919"/>
        <end position="942"/>
    </location>
</feature>
<sequence length="1703" mass="167590">AGAAAAAAAGLMDITSSQLRDTPPLPPQAPQCTGPPFQNGLLTTASSWRNSEPGIVPIEGAVIAEQGGTPARTRYGVSAFANAVTLTAAAAPGPSGKSQKRWSGRFLSGHLSLAAAAPAATAREVDAAVTVTAPAATAAPQTAGAGDSGGDGDTSDMRSVRLSPLIPTAAATTASAAMLDRTRTSLPGCNGPVPQQPATPVPETATQTGIASVRMLPGGGGSSGVNSGAGGTAPGVPSAAGYISRNRAISIWRGRLAALVDDILSGESNILAGLPTVEAAAVKSSVVTLLALRNQHATVLSMPGLQPCPRSAVADAGRAGGCSASAGPASIRSASTAAEAISDSSYGPPLAVGAAVEALVAAAKDSSPTPLAPAPHPDNGASGALRASIGQAGQGQEKPAAAPPDGPEAAKAATTVIGPAESEMAANRMSSGGGGNSGGATATPAAAANLVNGPTGLAALMQAAGSDPNCLAETRTAVCALLLLTWSELIHVKDPATALSLLQCRASDVRMWASRLAANVSGRRRTVSLLGAMDYGVDDIQNLLLLEVPRMQLEVIPLWQRTVELLPGLQPQLDALQANRATYVSMLQDTGSLAATSSYGGVGATAIATATATGGASGTTLAQRGSAGSTATGSGTGAPSGFAKVLGPRSTANADRAASVREPPRRFISVKSRGALARSILTVLPSGDSGSSSTAAGGGGGDGGNAGTRGRLFMRASSSRSYGGRNEADDFDPDFMGPGGGSSAAADAAANGSRAKVRYQGTLANANNAAGSRSLRRAASRSGGPPPTLSSRLASLALMPSGHSSAFVATAATGTAVNGIENMCCGTSSGGAGTARQCTRGSNQSFAGQVSSQVLAVRPRSQTNDLGTSPQEAAATAGTASPTDISGDQRRTSITRRLNNLFISFRTSGRSSQRPLMPGTDAASGGTGGSSHANAAVVSSITGGPGSPPPPPFSGNSPFEVYGYGYSTHDGGGGGGGLVSQSSQLTSLNLVTAMSAAVPTSVGTAATGSAPLSQALSQTLRGTAGGCGEARFVSSESASPVRLPQISQVRAALPTMPSSRRPTAPATLAIAVAGPESLRTSPGEGSAVSMPPVPSTERGAFGFPGSKLGASIMRRLSHVAARLPFHNHHTVIAAGSNAGGRGSSSSSGAVAGGTSWAGAADAAAPAPTDMVAVPSVSVGLPPGTEAAVGLTLTESTSCVLPLTNASYGGRQRDQVQDFCSVPLPTACGGPPLLHGTSLFRSGTIQSEDRAQRQSQSQLHESRLSHAQLLGGPPPPPLARPRRVTAPSGALALAQQHEQYAATVAAAAVAFAAKQAEANQADAATDGADGADGDVEDGMPSRNTVSVISLTGGLMGAGILSTVAELTGSGQNSSATCTARSNSTAAPGTPKHVATPHTLTSPGVTAGAASSGGGGIGPPSRFAPVLAYEMASGAGAGPGPAATAVALPPPTSTPPPSARMPTMPTRHSHVFEASDNITVTTATTTTTPPVGGTAPTVTAQGRGGESSSAVDYSDPRARGPIHRASSKGVWLGLRLATDALRSVGRRADRTSYSASSSGALTLEPGISSQHTEAPRMLGVFPNPSAPHRTSVHLGPASTASLPVGGAGGAGVALAASGSWNPSRLQTPAASLRRGGIGTGGVASLQAVIDMAEAALAGGYTSLPLPPYSSSRFEHVSVGVVGPGGGPSRNQSKPCAFAMVTGQAG</sequence>
<feature type="non-terminal residue" evidence="2">
    <location>
        <position position="1703"/>
    </location>
</feature>
<feature type="region of interest" description="Disordered" evidence="1">
    <location>
        <begin position="1"/>
        <end position="36"/>
    </location>
</feature>
<feature type="compositionally biased region" description="Polar residues" evidence="1">
    <location>
        <begin position="905"/>
        <end position="914"/>
    </location>
</feature>
<evidence type="ECO:0000313" key="2">
    <source>
        <dbReference type="EMBL" id="GLI65983.1"/>
    </source>
</evidence>
<feature type="compositionally biased region" description="Polar residues" evidence="1">
    <location>
        <begin position="1371"/>
        <end position="1385"/>
    </location>
</feature>
<feature type="compositionally biased region" description="Low complexity" evidence="1">
    <location>
        <begin position="1481"/>
        <end position="1498"/>
    </location>
</feature>
<reference evidence="2 3" key="1">
    <citation type="journal article" date="2023" name="IScience">
        <title>Expanded male sex-determining region conserved during the evolution of homothallism in the green alga Volvox.</title>
        <authorList>
            <person name="Yamamoto K."/>
            <person name="Matsuzaki R."/>
            <person name="Mahakham W."/>
            <person name="Heman W."/>
            <person name="Sekimoto H."/>
            <person name="Kawachi M."/>
            <person name="Minakuchi Y."/>
            <person name="Toyoda A."/>
            <person name="Nozaki H."/>
        </authorList>
    </citation>
    <scope>NUCLEOTIDE SEQUENCE [LARGE SCALE GENOMIC DNA]</scope>
    <source>
        <strain evidence="2 3">NIES-4468</strain>
    </source>
</reference>
<proteinExistence type="predicted"/>
<feature type="region of interest" description="Disordered" evidence="1">
    <location>
        <begin position="366"/>
        <end position="413"/>
    </location>
</feature>
<feature type="compositionally biased region" description="Low complexity" evidence="1">
    <location>
        <begin position="686"/>
        <end position="695"/>
    </location>
</feature>
<feature type="non-terminal residue" evidence="2">
    <location>
        <position position="1"/>
    </location>
</feature>
<feature type="region of interest" description="Disordered" evidence="1">
    <location>
        <begin position="768"/>
        <end position="790"/>
    </location>
</feature>
<feature type="region of interest" description="Disordered" evidence="1">
    <location>
        <begin position="1371"/>
        <end position="1414"/>
    </location>
</feature>
<feature type="compositionally biased region" description="Low complexity" evidence="1">
    <location>
        <begin position="615"/>
        <end position="633"/>
    </location>
</feature>
<evidence type="ECO:0000256" key="1">
    <source>
        <dbReference type="SAM" id="MobiDB-lite"/>
    </source>
</evidence>
<feature type="region of interest" description="Disordered" evidence="1">
    <location>
        <begin position="1481"/>
        <end position="1519"/>
    </location>
</feature>
<name>A0ABQ5S955_9CHLO</name>
<gene>
    <name evidence="2" type="ORF">VaNZ11_009670</name>
</gene>
<evidence type="ECO:0000313" key="3">
    <source>
        <dbReference type="Proteomes" id="UP001165090"/>
    </source>
</evidence>
<protein>
    <recommendedName>
        <fullName evidence="4">Guanylate cyclase domain-containing protein</fullName>
    </recommendedName>
</protein>
<feature type="region of interest" description="Disordered" evidence="1">
    <location>
        <begin position="861"/>
        <end position="893"/>
    </location>
</feature>
<evidence type="ECO:0008006" key="4">
    <source>
        <dbReference type="Google" id="ProtNLM"/>
    </source>
</evidence>
<feature type="region of interest" description="Disordered" evidence="1">
    <location>
        <begin position="1244"/>
        <end position="1282"/>
    </location>
</feature>
<feature type="compositionally biased region" description="Low complexity" evidence="1">
    <location>
        <begin position="1"/>
        <end position="10"/>
    </location>
</feature>
<accession>A0ABQ5S955</accession>
<dbReference type="Proteomes" id="UP001165090">
    <property type="component" value="Unassembled WGS sequence"/>
</dbReference>
<feature type="region of interest" description="Disordered" evidence="1">
    <location>
        <begin position="905"/>
        <end position="956"/>
    </location>
</feature>
<feature type="compositionally biased region" description="Gly residues" evidence="1">
    <location>
        <begin position="696"/>
        <end position="707"/>
    </location>
</feature>
<feature type="region of interest" description="Disordered" evidence="1">
    <location>
        <begin position="683"/>
        <end position="748"/>
    </location>
</feature>
<keyword evidence="3" id="KW-1185">Reference proteome</keyword>
<feature type="compositionally biased region" description="Polar residues" evidence="1">
    <location>
        <begin position="861"/>
        <end position="871"/>
    </location>
</feature>
<comment type="caution">
    <text evidence="2">The sequence shown here is derived from an EMBL/GenBank/DDBJ whole genome shotgun (WGS) entry which is preliminary data.</text>
</comment>
<feature type="region of interest" description="Disordered" evidence="1">
    <location>
        <begin position="615"/>
        <end position="661"/>
    </location>
</feature>